<feature type="compositionally biased region" description="Pro residues" evidence="1">
    <location>
        <begin position="305"/>
        <end position="316"/>
    </location>
</feature>
<feature type="region of interest" description="Disordered" evidence="1">
    <location>
        <begin position="294"/>
        <end position="348"/>
    </location>
</feature>
<sequence length="348" mass="36971">MMLNDVLFFCSSKLQLALVKADLIPQLINTLYPLSLSLTKAVDISSNLISCIRSSAWLVTPGGLEDLEIEAPDEQQAIHETVLQQVVVPSEKTVSGFYLTRHSVCVIVVGSDLSSWILSLNGRRTHIFLRRHSPTSEDDSEGSEGVVAQVMGILDPCSVASHNPTPLCLCLTTHTLPLPSASPSPPHPPTPLCLCLTTHTLPLPSASPSPPHPPTPLCLCLTTTPSHSPLPLPHHPHPPTPSASPLTIHSLPLPSAFPLTTHTLPLPSASPSPPHPPTPLCLCLTTTPSHSPLPLPHHHTLPLPSASPSPPHPPTPLCLSLTTTPSHSPLPLPHHPHPPSPDIPLRNG</sequence>
<dbReference type="EMBL" id="JARBJD010000063">
    <property type="protein sequence ID" value="KAK2955740.1"/>
    <property type="molecule type" value="Genomic_DNA"/>
</dbReference>
<dbReference type="Proteomes" id="UP001281761">
    <property type="component" value="Unassembled WGS sequence"/>
</dbReference>
<keyword evidence="3" id="KW-1185">Reference proteome</keyword>
<name>A0ABQ9XW84_9EUKA</name>
<organism evidence="2 3">
    <name type="scientific">Blattamonas nauphoetae</name>
    <dbReference type="NCBI Taxonomy" id="2049346"/>
    <lineage>
        <taxon>Eukaryota</taxon>
        <taxon>Metamonada</taxon>
        <taxon>Preaxostyla</taxon>
        <taxon>Oxymonadida</taxon>
        <taxon>Blattamonas</taxon>
    </lineage>
</organism>
<evidence type="ECO:0000313" key="2">
    <source>
        <dbReference type="EMBL" id="KAK2955740.1"/>
    </source>
</evidence>
<protein>
    <submittedName>
        <fullName evidence="2">Uncharacterized protein</fullName>
    </submittedName>
</protein>
<evidence type="ECO:0000313" key="3">
    <source>
        <dbReference type="Proteomes" id="UP001281761"/>
    </source>
</evidence>
<feature type="compositionally biased region" description="Pro residues" evidence="1">
    <location>
        <begin position="328"/>
        <end position="342"/>
    </location>
</feature>
<dbReference type="PRINTS" id="PR01217">
    <property type="entry name" value="PRICHEXTENSN"/>
</dbReference>
<reference evidence="2 3" key="1">
    <citation type="journal article" date="2022" name="bioRxiv">
        <title>Genomics of Preaxostyla Flagellates Illuminates Evolutionary Transitions and the Path Towards Mitochondrial Loss.</title>
        <authorList>
            <person name="Novak L.V.F."/>
            <person name="Treitli S.C."/>
            <person name="Pyrih J."/>
            <person name="Halakuc P."/>
            <person name="Pipaliya S.V."/>
            <person name="Vacek V."/>
            <person name="Brzon O."/>
            <person name="Soukal P."/>
            <person name="Eme L."/>
            <person name="Dacks J.B."/>
            <person name="Karnkowska A."/>
            <person name="Elias M."/>
            <person name="Hampl V."/>
        </authorList>
    </citation>
    <scope>NUCLEOTIDE SEQUENCE [LARGE SCALE GENOMIC DNA]</scope>
    <source>
        <strain evidence="2">NAU3</strain>
        <tissue evidence="2">Gut</tissue>
    </source>
</reference>
<proteinExistence type="predicted"/>
<gene>
    <name evidence="2" type="ORF">BLNAU_9276</name>
</gene>
<comment type="caution">
    <text evidence="2">The sequence shown here is derived from an EMBL/GenBank/DDBJ whole genome shotgun (WGS) entry which is preliminary data.</text>
</comment>
<feature type="compositionally biased region" description="Low complexity" evidence="1">
    <location>
        <begin position="317"/>
        <end position="327"/>
    </location>
</feature>
<evidence type="ECO:0000256" key="1">
    <source>
        <dbReference type="SAM" id="MobiDB-lite"/>
    </source>
</evidence>
<accession>A0ABQ9XW84</accession>